<keyword evidence="4 15" id="KW-0227">DNA damage</keyword>
<evidence type="ECO:0000256" key="10">
    <source>
        <dbReference type="ARBA" id="ARBA00023125"/>
    </source>
</evidence>
<comment type="catalytic activity">
    <reaction evidence="15">
        <text>Exonucleolytic cleavage (in the presence of ATP) in either 5'- to 3'- or 3'- to 5'-direction to yield 5'-phosphooligonucleotides.</text>
        <dbReference type="EC" id="3.1.11.5"/>
    </reaction>
</comment>
<evidence type="ECO:0000256" key="12">
    <source>
        <dbReference type="ARBA" id="ARBA00023235"/>
    </source>
</evidence>
<dbReference type="GO" id="GO:0000287">
    <property type="term" value="F:magnesium ion binding"/>
    <property type="evidence" value="ECO:0007669"/>
    <property type="project" value="UniProtKB-UniRule"/>
</dbReference>
<evidence type="ECO:0000313" key="18">
    <source>
        <dbReference type="EMBL" id="ANH78541.1"/>
    </source>
</evidence>
<keyword evidence="7 15" id="KW-0269">Exonuclease</keyword>
<keyword evidence="19" id="KW-1185">Reference proteome</keyword>
<dbReference type="Gene3D" id="3.40.50.300">
    <property type="entry name" value="P-loop containing nucleotide triphosphate hydrolases"/>
    <property type="match status" value="2"/>
</dbReference>
<comment type="miscellaneous">
    <text evidence="15">In the RecBCD complex, RecB has a slow 3'-5' helicase, an exonuclease activity and loads RecA onto ssDNA, RecD has a fast 5'-3' helicase activity, while RecC stimulates the ATPase and processivity of the RecB helicase and contributes to recognition of the Chi site.</text>
</comment>
<comment type="similarity">
    <text evidence="15">Belongs to the helicase family. UvrD subfamily.</text>
</comment>
<evidence type="ECO:0000256" key="16">
    <source>
        <dbReference type="PROSITE-ProRule" id="PRU00560"/>
    </source>
</evidence>
<comment type="cofactor">
    <cofactor evidence="15">
        <name>Mg(2+)</name>
        <dbReference type="ChEBI" id="CHEBI:18420"/>
    </cofactor>
    <text evidence="15">Binds 1 Mg(2+) ion per subunit.</text>
</comment>
<dbReference type="OrthoDB" id="9810135at2"/>
<comment type="catalytic activity">
    <reaction evidence="14 15">
        <text>ATP + H2O = ADP + phosphate + H(+)</text>
        <dbReference type="Rhea" id="RHEA:13065"/>
        <dbReference type="ChEBI" id="CHEBI:15377"/>
        <dbReference type="ChEBI" id="CHEBI:15378"/>
        <dbReference type="ChEBI" id="CHEBI:30616"/>
        <dbReference type="ChEBI" id="CHEBI:43474"/>
        <dbReference type="ChEBI" id="CHEBI:456216"/>
        <dbReference type="EC" id="5.6.2.4"/>
    </reaction>
</comment>
<feature type="domain" description="UvrD-like helicase ATP-binding" evidence="17">
    <location>
        <begin position="1"/>
        <end position="443"/>
    </location>
</feature>
<keyword evidence="6 15" id="KW-0347">Helicase</keyword>
<dbReference type="GO" id="GO:0009338">
    <property type="term" value="C:exodeoxyribonuclease V complex"/>
    <property type="evidence" value="ECO:0007669"/>
    <property type="project" value="TreeGrafter"/>
</dbReference>
<dbReference type="Pfam" id="PF13361">
    <property type="entry name" value="UvrD_C"/>
    <property type="match status" value="1"/>
</dbReference>
<dbReference type="AlphaFoldDB" id="A0A1A9HVV4"/>
<feature type="region of interest" description="Nuclease activity, interacts with RecD and RecA" evidence="15">
    <location>
        <begin position="816"/>
        <end position="1049"/>
    </location>
</feature>
<evidence type="ECO:0000259" key="17">
    <source>
        <dbReference type="PROSITE" id="PS51198"/>
    </source>
</evidence>
<keyword evidence="3 15" id="KW-0547">Nucleotide-binding</keyword>
<feature type="binding site" evidence="15">
    <location>
        <position position="861"/>
    </location>
    <ligand>
        <name>Mg(2+)</name>
        <dbReference type="ChEBI" id="CHEBI:18420"/>
    </ligand>
</feature>
<feature type="binding site" evidence="15">
    <location>
        <position position="960"/>
    </location>
    <ligand>
        <name>Mg(2+)</name>
        <dbReference type="ChEBI" id="CHEBI:18420"/>
    </ligand>
</feature>
<comment type="domain">
    <text evidence="15">The N-terminal DNA-binding domain is a ssDNA-dependent ATPase and has ATP-dependent 3'-5' helicase function. This domain interacts with RecC.</text>
</comment>
<dbReference type="PANTHER" id="PTHR11070:SF23">
    <property type="entry name" value="RECBCD ENZYME SUBUNIT RECB"/>
    <property type="match status" value="1"/>
</dbReference>
<keyword evidence="8 15" id="KW-0067">ATP-binding</keyword>
<evidence type="ECO:0000256" key="15">
    <source>
        <dbReference type="HAMAP-Rule" id="MF_01485"/>
    </source>
</evidence>
<name>A0A1A9HVV4_9CHLA</name>
<organism evidence="18 19">
    <name type="scientific">Candidatus Chlamydia sanziniae</name>
    <dbReference type="NCBI Taxonomy" id="1806891"/>
    <lineage>
        <taxon>Bacteria</taxon>
        <taxon>Pseudomonadati</taxon>
        <taxon>Chlamydiota</taxon>
        <taxon>Chlamydiia</taxon>
        <taxon>Chlamydiales</taxon>
        <taxon>Chlamydiaceae</taxon>
        <taxon>Chlamydia/Chlamydophila group</taxon>
        <taxon>Chlamydia</taxon>
    </lineage>
</organism>
<dbReference type="Gene3D" id="1.10.3170.10">
    <property type="entry name" value="Recbcd, chain B, domain 2"/>
    <property type="match status" value="1"/>
</dbReference>
<keyword evidence="1 15" id="KW-0540">Nuclease</keyword>
<dbReference type="InterPro" id="IPR014016">
    <property type="entry name" value="UvrD-like_ATP-bd"/>
</dbReference>
<evidence type="ECO:0000256" key="7">
    <source>
        <dbReference type="ARBA" id="ARBA00022839"/>
    </source>
</evidence>
<dbReference type="Pfam" id="PF00580">
    <property type="entry name" value="UvrD-helicase"/>
    <property type="match status" value="1"/>
</dbReference>
<evidence type="ECO:0000256" key="2">
    <source>
        <dbReference type="ARBA" id="ARBA00022723"/>
    </source>
</evidence>
<dbReference type="InterPro" id="IPR011335">
    <property type="entry name" value="Restrct_endonuc-II-like"/>
</dbReference>
<dbReference type="NCBIfam" id="TIGR00609">
    <property type="entry name" value="recB"/>
    <property type="match status" value="1"/>
</dbReference>
<evidence type="ECO:0000256" key="13">
    <source>
        <dbReference type="ARBA" id="ARBA00034617"/>
    </source>
</evidence>
<dbReference type="InterPro" id="IPR014017">
    <property type="entry name" value="DNA_helicase_UvrD-like_C"/>
</dbReference>
<comment type="domain">
    <text evidence="15">The C-terminal domain has nuclease activity and interacts with RecD. It interacts with RecA, facilitating its loading onto ssDNA.</text>
</comment>
<evidence type="ECO:0000256" key="9">
    <source>
        <dbReference type="ARBA" id="ARBA00022842"/>
    </source>
</evidence>
<evidence type="ECO:0000256" key="4">
    <source>
        <dbReference type="ARBA" id="ARBA00022763"/>
    </source>
</evidence>
<dbReference type="GO" id="GO:0000724">
    <property type="term" value="P:double-strand break repair via homologous recombination"/>
    <property type="evidence" value="ECO:0007669"/>
    <property type="project" value="UniProtKB-UniRule"/>
</dbReference>
<sequence>MKPFDIFNPDTSIQGKFFLEASAGTGKTFTLEHIILRGLIEGSITHIENILAVTFTNAAANELKLRIRESLSKCLREFQASLACQEASFLPYLSPHQDVKQLYMNIRNALVTIERMSLFTIHGFCNSVLKQYFPGTRLLHKNPGLTHTQLILHHIQDYLAQDLWRAVLFPEQFQLLAVRYNLHSTHSASLIDKLLANYGTTIADTLPKLSETSTKLTLWHQNIRDLLKNFPKENFLAQFTAHIEGFKKQSFSLIKDIHCFVDTLYSSATHSTLFAFFKLADALHPHNRLARYQPCEAFHILEEMSWLECTSQFCNLDEIFNTLLKDVQEYLKQNYTPWLSPDESILALEKLLSTPEAQPVIVSLRERYQFVLIDEFQDTDKKQWLIFSTLFATQKFQGSFFLIGDPKQSIYEWRNADLPTYLKAKSSFSKNAQLQLINNYRSTPRLMEAINELFHRISPFLKIPGYPPIEYYPLIPQCQEDFHNPPYAPIHFFVYENIESQILWISSEATRLQQEYGIPLGRMVILVSDSEQAFDFITHSTVPISFSKNKSVFHLTETYLLTLVLLEAILYPENYKKTSRVLVSSLFGLSPSEIINKKEQYTTYFLTLHTYISNYGVLATFYHLMSSQGETLLKTPQGDLIFQEMEKLCSYLDTISSYPYHQFLHLQRFSETGRWEEELTVSSYSEDLETLKITTIHSSKGLEYDVVFCPGLDKSKKNKSSSESLREMYVACTRARKQLYLPISFSPPSSCPKFSALTNYVKIEGSHTSTYDLAMHLAEKHPLLFSCSQSKEDSDLNFTTFSLQPPETFSLHLPLPKEIFSFSSVKPTLDSYKEAENSLRFDLNPSQALLPLGEKTGIIIHKIIEAILPIPCKDRNHLFPIVTNFVKHTHLVGFEEMIIMLLIETFFTPLSFPSHTFILADISPEKMFREASFLFSHNENLWQGSIDLFFEHERKYYIIDWKTSFLGEKKTDYSKTNLMTYVQQENLDYQGGIYLEAAKKFLRQFKIDDEIHMGFVFIRGIDKEGNGFLPLQGSPPFNPTIIRKYPVYH</sequence>
<evidence type="ECO:0000256" key="14">
    <source>
        <dbReference type="ARBA" id="ARBA00048988"/>
    </source>
</evidence>
<dbReference type="Gene3D" id="1.10.486.10">
    <property type="entry name" value="PCRA, domain 4"/>
    <property type="match status" value="1"/>
</dbReference>
<evidence type="ECO:0000256" key="6">
    <source>
        <dbReference type="ARBA" id="ARBA00022806"/>
    </source>
</evidence>
<evidence type="ECO:0000313" key="19">
    <source>
        <dbReference type="Proteomes" id="UP000078162"/>
    </source>
</evidence>
<gene>
    <name evidence="15" type="primary">recB</name>
    <name evidence="18" type="ORF">Cs308_0370</name>
</gene>
<dbReference type="InterPro" id="IPR004586">
    <property type="entry name" value="RecB"/>
</dbReference>
<dbReference type="GO" id="GO:0008854">
    <property type="term" value="F:exodeoxyribonuclease V activity"/>
    <property type="evidence" value="ECO:0007669"/>
    <property type="project" value="UniProtKB-EC"/>
</dbReference>
<dbReference type="EC" id="5.6.2.4" evidence="15"/>
<dbReference type="Gene3D" id="3.90.320.10">
    <property type="match status" value="1"/>
</dbReference>
<evidence type="ECO:0000256" key="3">
    <source>
        <dbReference type="ARBA" id="ARBA00022741"/>
    </source>
</evidence>
<dbReference type="PROSITE" id="PS51198">
    <property type="entry name" value="UVRD_HELICASE_ATP_BIND"/>
    <property type="match status" value="1"/>
</dbReference>
<comment type="catalytic activity">
    <reaction evidence="13 15">
        <text>Couples ATP hydrolysis with the unwinding of duplex DNA by translocating in the 3'-5' direction.</text>
        <dbReference type="EC" id="5.6.2.4"/>
    </reaction>
</comment>
<dbReference type="GO" id="GO:0003677">
    <property type="term" value="F:DNA binding"/>
    <property type="evidence" value="ECO:0007669"/>
    <property type="project" value="UniProtKB-UniRule"/>
</dbReference>
<feature type="binding site" evidence="16">
    <location>
        <begin position="21"/>
        <end position="28"/>
    </location>
    <ligand>
        <name>ATP</name>
        <dbReference type="ChEBI" id="CHEBI:30616"/>
    </ligand>
</feature>
<dbReference type="STRING" id="1806891.Cs308_0370"/>
<comment type="subunit">
    <text evidence="15">Heterotrimer of RecB, RecC and RecD. All subunits contribute to DNA-binding. Interacts with RecA.</text>
</comment>
<dbReference type="InterPro" id="IPR000212">
    <property type="entry name" value="DNA_helicase_UvrD/REP"/>
</dbReference>
<dbReference type="Proteomes" id="UP000078162">
    <property type="component" value="Chromosome"/>
</dbReference>
<dbReference type="GO" id="GO:0005524">
    <property type="term" value="F:ATP binding"/>
    <property type="evidence" value="ECO:0007669"/>
    <property type="project" value="UniProtKB-UniRule"/>
</dbReference>
<feature type="binding site" evidence="15">
    <location>
        <position position="947"/>
    </location>
    <ligand>
        <name>Mg(2+)</name>
        <dbReference type="ChEBI" id="CHEBI:18420"/>
    </ligand>
</feature>
<dbReference type="HAMAP" id="MF_01485">
    <property type="entry name" value="RecB"/>
    <property type="match status" value="1"/>
</dbReference>
<keyword evidence="5 15" id="KW-0378">Hydrolase</keyword>
<evidence type="ECO:0000256" key="11">
    <source>
        <dbReference type="ARBA" id="ARBA00023204"/>
    </source>
</evidence>
<evidence type="ECO:0000256" key="8">
    <source>
        <dbReference type="ARBA" id="ARBA00022840"/>
    </source>
</evidence>
<keyword evidence="10 15" id="KW-0238">DNA-binding</keyword>
<feature type="region of interest" description="DNA-binding and helicase activity, interacts with RecC" evidence="15">
    <location>
        <begin position="1"/>
        <end position="799"/>
    </location>
</feature>
<evidence type="ECO:0000256" key="5">
    <source>
        <dbReference type="ARBA" id="ARBA00022801"/>
    </source>
</evidence>
<dbReference type="EMBL" id="CP014639">
    <property type="protein sequence ID" value="ANH78541.1"/>
    <property type="molecule type" value="Genomic_DNA"/>
</dbReference>
<dbReference type="RefSeq" id="WP_066481864.1">
    <property type="nucleotide sequence ID" value="NZ_CP014639.1"/>
</dbReference>
<feature type="active site" description="For nuclease activity" evidence="15">
    <location>
        <position position="960"/>
    </location>
</feature>
<dbReference type="KEGG" id="csaz:Cs308_0370"/>
<comment type="function">
    <text evidence="15">A helicase/nuclease that prepares dsDNA breaks (DSB) for recombinational DNA repair. Binds to DSBs and unwinds DNA via a highly rapid and processive ATP-dependent bidirectional helicase activity. Unwinds dsDNA until it encounters a Chi (crossover hotspot instigator) sequence from the 3' direction. Cuts ssDNA a few nucleotides 3' to the Chi site. The properties and activities of the enzyme are changed at Chi. The Chi-altered holoenzyme produces a long 3'-ssDNA overhang and facilitates RecA-binding to the ssDNA for homologous DNA recombination and repair. Holoenzyme degrades any linearized DNA that is unable to undergo homologous recombination. In the holoenzyme this subunit contributes ATPase, 3'-5' helicase, exonuclease activity and loads RecA onto ssDNA.</text>
</comment>
<dbReference type="GO" id="GO:0043138">
    <property type="term" value="F:3'-5' DNA helicase activity"/>
    <property type="evidence" value="ECO:0007669"/>
    <property type="project" value="UniProtKB-UniRule"/>
</dbReference>
<accession>A0A1A9HVV4</accession>
<keyword evidence="2 15" id="KW-0479">Metal-binding</keyword>
<dbReference type="PANTHER" id="PTHR11070">
    <property type="entry name" value="UVRD / RECB / PCRA DNA HELICASE FAMILY MEMBER"/>
    <property type="match status" value="1"/>
</dbReference>
<dbReference type="EC" id="3.1.11.5" evidence="15"/>
<dbReference type="SUPFAM" id="SSF52980">
    <property type="entry name" value="Restriction endonuclease-like"/>
    <property type="match status" value="1"/>
</dbReference>
<keyword evidence="9 15" id="KW-0460">Magnesium</keyword>
<keyword evidence="11 15" id="KW-0234">DNA repair</keyword>
<keyword evidence="12 15" id="KW-0413">Isomerase</keyword>
<dbReference type="GO" id="GO:0005829">
    <property type="term" value="C:cytosol"/>
    <property type="evidence" value="ECO:0007669"/>
    <property type="project" value="TreeGrafter"/>
</dbReference>
<dbReference type="InterPro" id="IPR027417">
    <property type="entry name" value="P-loop_NTPase"/>
</dbReference>
<proteinExistence type="inferred from homology"/>
<dbReference type="SUPFAM" id="SSF52540">
    <property type="entry name" value="P-loop containing nucleoside triphosphate hydrolases"/>
    <property type="match status" value="1"/>
</dbReference>
<evidence type="ECO:0000256" key="1">
    <source>
        <dbReference type="ARBA" id="ARBA00022722"/>
    </source>
</evidence>
<reference evidence="19" key="1">
    <citation type="submission" date="2016-03" db="EMBL/GenBank/DDBJ databases">
        <title>Culture-independent genomics supports pathogen discovery for uncultivable bacteria within the genus Chlamydia.</title>
        <authorList>
            <person name="Taylor-Brown A."/>
            <person name="Bachmann N.L."/>
            <person name="Borel N."/>
            <person name="Polkinghorne A."/>
        </authorList>
    </citation>
    <scope>NUCLEOTIDE SEQUENCE [LARGE SCALE GENOMIC DNA]</scope>
    <source>
        <strain evidence="19">2742-308</strain>
    </source>
</reference>
<protein>
    <recommendedName>
        <fullName evidence="15">RecBCD enzyme subunit RecB</fullName>
        <ecNumber evidence="15">3.1.11.5</ecNumber>
        <ecNumber evidence="15">5.6.2.4</ecNumber>
    </recommendedName>
    <alternativeName>
        <fullName evidence="15">DNA 3'-5' helicase subunit RecB</fullName>
    </alternativeName>
    <alternativeName>
        <fullName evidence="15">Exonuclease V subunit RecB</fullName>
        <shortName evidence="15">ExoV subunit RecB</shortName>
    </alternativeName>
    <alternativeName>
        <fullName evidence="15">Helicase/nuclease RecBCD subunit RecB</fullName>
    </alternativeName>
</protein>
<dbReference type="PATRIC" id="fig|1806891.3.peg.361"/>
<dbReference type="InterPro" id="IPR011604">
    <property type="entry name" value="PDDEXK-like_dom_sf"/>
</dbReference>